<gene>
    <name evidence="1" type="ORF">AMORRO_LOCUS11949</name>
</gene>
<dbReference type="EMBL" id="CAJVPV010016392">
    <property type="protein sequence ID" value="CAG8697915.1"/>
    <property type="molecule type" value="Genomic_DNA"/>
</dbReference>
<accession>A0A9N9HNE7</accession>
<dbReference type="OrthoDB" id="2394806at2759"/>
<evidence type="ECO:0000313" key="1">
    <source>
        <dbReference type="EMBL" id="CAG8697915.1"/>
    </source>
</evidence>
<organism evidence="1 2">
    <name type="scientific">Acaulospora morrowiae</name>
    <dbReference type="NCBI Taxonomy" id="94023"/>
    <lineage>
        <taxon>Eukaryota</taxon>
        <taxon>Fungi</taxon>
        <taxon>Fungi incertae sedis</taxon>
        <taxon>Mucoromycota</taxon>
        <taxon>Glomeromycotina</taxon>
        <taxon>Glomeromycetes</taxon>
        <taxon>Diversisporales</taxon>
        <taxon>Acaulosporaceae</taxon>
        <taxon>Acaulospora</taxon>
    </lineage>
</organism>
<feature type="non-terminal residue" evidence="1">
    <location>
        <position position="1"/>
    </location>
</feature>
<name>A0A9N9HNE7_9GLOM</name>
<sequence>ATVGRVLRIYKKWGYVKDPFIGPKGRRKLFDMNDMEICKLKMNWYLDKLVSEMKRLTGKTVSIPTLWQSLKFCRITRKK</sequence>
<feature type="non-terminal residue" evidence="1">
    <location>
        <position position="79"/>
    </location>
</feature>
<keyword evidence="2" id="KW-1185">Reference proteome</keyword>
<comment type="caution">
    <text evidence="1">The sequence shown here is derived from an EMBL/GenBank/DDBJ whole genome shotgun (WGS) entry which is preliminary data.</text>
</comment>
<dbReference type="AlphaFoldDB" id="A0A9N9HNE7"/>
<evidence type="ECO:0000313" key="2">
    <source>
        <dbReference type="Proteomes" id="UP000789342"/>
    </source>
</evidence>
<reference evidence="1" key="1">
    <citation type="submission" date="2021-06" db="EMBL/GenBank/DDBJ databases">
        <authorList>
            <person name="Kallberg Y."/>
            <person name="Tangrot J."/>
            <person name="Rosling A."/>
        </authorList>
    </citation>
    <scope>NUCLEOTIDE SEQUENCE</scope>
    <source>
        <strain evidence="1">CL551</strain>
    </source>
</reference>
<proteinExistence type="predicted"/>
<dbReference type="Proteomes" id="UP000789342">
    <property type="component" value="Unassembled WGS sequence"/>
</dbReference>
<protein>
    <submittedName>
        <fullName evidence="1">14507_t:CDS:1</fullName>
    </submittedName>
</protein>